<dbReference type="AlphaFoldDB" id="A0A1H3ST85"/>
<evidence type="ECO:0000256" key="11">
    <source>
        <dbReference type="ARBA" id="ARBA00029811"/>
    </source>
</evidence>
<evidence type="ECO:0000256" key="3">
    <source>
        <dbReference type="ARBA" id="ARBA00010136"/>
    </source>
</evidence>
<evidence type="ECO:0000256" key="10">
    <source>
        <dbReference type="ARBA" id="ARBA00023049"/>
    </source>
</evidence>
<protein>
    <recommendedName>
        <fullName evidence="5">Aminopeptidase N</fullName>
        <ecNumber evidence="4">3.4.11.2</ecNumber>
    </recommendedName>
    <alternativeName>
        <fullName evidence="11">Alanine aminopeptidase</fullName>
    </alternativeName>
    <alternativeName>
        <fullName evidence="12">Lysyl aminopeptidase</fullName>
    </alternativeName>
</protein>
<keyword evidence="13" id="KW-1133">Transmembrane helix</keyword>
<dbReference type="PRINTS" id="PR00756">
    <property type="entry name" value="ALADIPTASE"/>
</dbReference>
<dbReference type="RefSeq" id="WP_217634414.1">
    <property type="nucleotide sequence ID" value="NZ_FNPZ01000004.1"/>
</dbReference>
<dbReference type="Gene3D" id="1.10.390.10">
    <property type="entry name" value="Neutral Protease Domain 2"/>
    <property type="match status" value="1"/>
</dbReference>
<evidence type="ECO:0000256" key="4">
    <source>
        <dbReference type="ARBA" id="ARBA00012564"/>
    </source>
</evidence>
<keyword evidence="10" id="KW-0482">Metalloprotease</keyword>
<dbReference type="EMBL" id="FNPZ01000004">
    <property type="protein sequence ID" value="SDZ40950.1"/>
    <property type="molecule type" value="Genomic_DNA"/>
</dbReference>
<dbReference type="SUPFAM" id="SSF55486">
    <property type="entry name" value="Metalloproteases ('zincins'), catalytic domain"/>
    <property type="match status" value="1"/>
</dbReference>
<feature type="domain" description="Aminopeptidase N-like N-terminal" evidence="15">
    <location>
        <begin position="121"/>
        <end position="315"/>
    </location>
</feature>
<accession>A0A1H3ST85</accession>
<proteinExistence type="inferred from homology"/>
<keyword evidence="7" id="KW-0479">Metal-binding</keyword>
<keyword evidence="13" id="KW-0812">Transmembrane</keyword>
<dbReference type="GO" id="GO:0008270">
    <property type="term" value="F:zinc ion binding"/>
    <property type="evidence" value="ECO:0007669"/>
    <property type="project" value="InterPro"/>
</dbReference>
<evidence type="ECO:0000256" key="6">
    <source>
        <dbReference type="ARBA" id="ARBA00022670"/>
    </source>
</evidence>
<evidence type="ECO:0000259" key="14">
    <source>
        <dbReference type="Pfam" id="PF01433"/>
    </source>
</evidence>
<dbReference type="PANTHER" id="PTHR11533">
    <property type="entry name" value="PROTEASE M1 ZINC METALLOPROTEASE"/>
    <property type="match status" value="1"/>
</dbReference>
<keyword evidence="9" id="KW-0862">Zinc</keyword>
<evidence type="ECO:0000256" key="2">
    <source>
        <dbReference type="ARBA" id="ARBA00001947"/>
    </source>
</evidence>
<evidence type="ECO:0000256" key="7">
    <source>
        <dbReference type="ARBA" id="ARBA00022723"/>
    </source>
</evidence>
<dbReference type="STRING" id="381665.SAMN05216554_3656"/>
<dbReference type="Pfam" id="PF01433">
    <property type="entry name" value="Peptidase_M1"/>
    <property type="match status" value="1"/>
</dbReference>
<dbReference type="InterPro" id="IPR045357">
    <property type="entry name" value="Aminopeptidase_N-like_N"/>
</dbReference>
<feature type="domain" description="Peptidase M1 membrane alanine aminopeptidase" evidence="14">
    <location>
        <begin position="422"/>
        <end position="563"/>
    </location>
</feature>
<evidence type="ECO:0000259" key="15">
    <source>
        <dbReference type="Pfam" id="PF17900"/>
    </source>
</evidence>
<dbReference type="PANTHER" id="PTHR11533:SF297">
    <property type="entry name" value="AMINOPEPTIDASE N"/>
    <property type="match status" value="1"/>
</dbReference>
<dbReference type="GO" id="GO:0008237">
    <property type="term" value="F:metallopeptidase activity"/>
    <property type="evidence" value="ECO:0007669"/>
    <property type="project" value="UniProtKB-KW"/>
</dbReference>
<keyword evidence="8" id="KW-0378">Hydrolase</keyword>
<dbReference type="InterPro" id="IPR027268">
    <property type="entry name" value="Peptidase_M4/M1_CTD_sf"/>
</dbReference>
<name>A0A1H3ST85_9MICO</name>
<dbReference type="InterPro" id="IPR001930">
    <property type="entry name" value="Peptidase_M1"/>
</dbReference>
<dbReference type="InterPro" id="IPR014782">
    <property type="entry name" value="Peptidase_M1_dom"/>
</dbReference>
<dbReference type="GO" id="GO:0006508">
    <property type="term" value="P:proteolysis"/>
    <property type="evidence" value="ECO:0007669"/>
    <property type="project" value="UniProtKB-KW"/>
</dbReference>
<dbReference type="InterPro" id="IPR042097">
    <property type="entry name" value="Aminopeptidase_N-like_N_sf"/>
</dbReference>
<evidence type="ECO:0000256" key="13">
    <source>
        <dbReference type="SAM" id="Phobius"/>
    </source>
</evidence>
<keyword evidence="13" id="KW-0472">Membrane</keyword>
<gene>
    <name evidence="16" type="ORF">SAMN05216554_3656</name>
</gene>
<evidence type="ECO:0000256" key="5">
    <source>
        <dbReference type="ARBA" id="ARBA00015611"/>
    </source>
</evidence>
<dbReference type="Pfam" id="PF17900">
    <property type="entry name" value="Peptidase_M1_N"/>
    <property type="match status" value="1"/>
</dbReference>
<feature type="transmembrane region" description="Helical" evidence="13">
    <location>
        <begin position="43"/>
        <end position="63"/>
    </location>
</feature>
<evidence type="ECO:0000256" key="8">
    <source>
        <dbReference type="ARBA" id="ARBA00022801"/>
    </source>
</evidence>
<organism evidence="16 17">
    <name type="scientific">Herbiconiux ginsengi</name>
    <dbReference type="NCBI Taxonomy" id="381665"/>
    <lineage>
        <taxon>Bacteria</taxon>
        <taxon>Bacillati</taxon>
        <taxon>Actinomycetota</taxon>
        <taxon>Actinomycetes</taxon>
        <taxon>Micrococcales</taxon>
        <taxon>Microbacteriaceae</taxon>
        <taxon>Herbiconiux</taxon>
    </lineage>
</organism>
<dbReference type="GO" id="GO:0016285">
    <property type="term" value="F:alanyl aminopeptidase activity"/>
    <property type="evidence" value="ECO:0007669"/>
    <property type="project" value="UniProtKB-EC"/>
</dbReference>
<dbReference type="EC" id="3.4.11.2" evidence="4"/>
<feature type="transmembrane region" description="Helical" evidence="13">
    <location>
        <begin position="15"/>
        <end position="36"/>
    </location>
</feature>
<evidence type="ECO:0000256" key="1">
    <source>
        <dbReference type="ARBA" id="ARBA00000098"/>
    </source>
</evidence>
<keyword evidence="17" id="KW-1185">Reference proteome</keyword>
<comment type="cofactor">
    <cofactor evidence="2">
        <name>Zn(2+)</name>
        <dbReference type="ChEBI" id="CHEBI:29105"/>
    </cofactor>
</comment>
<comment type="catalytic activity">
    <reaction evidence="1">
        <text>Release of an N-terminal amino acid, Xaa-|-Yaa- from a peptide, amide or arylamide. Xaa is preferably Ala, but may be most amino acids including Pro (slow action). When a terminal hydrophobic residue is followed by a prolyl residue, the two may be released as an intact Xaa-Pro dipeptide.</text>
        <dbReference type="EC" id="3.4.11.2"/>
    </reaction>
</comment>
<keyword evidence="6" id="KW-0645">Protease</keyword>
<reference evidence="16 17" key="1">
    <citation type="submission" date="2016-10" db="EMBL/GenBank/DDBJ databases">
        <authorList>
            <person name="de Groot N.N."/>
        </authorList>
    </citation>
    <scope>NUCLEOTIDE SEQUENCE [LARGE SCALE GENOMIC DNA]</scope>
    <source>
        <strain evidence="16 17">CGMCC 4.3491</strain>
    </source>
</reference>
<evidence type="ECO:0000313" key="16">
    <source>
        <dbReference type="EMBL" id="SDZ40950.1"/>
    </source>
</evidence>
<dbReference type="Gene3D" id="2.60.40.1730">
    <property type="entry name" value="tricorn interacting facor f3 domain"/>
    <property type="match status" value="1"/>
</dbReference>
<sequence>MPTCELAATGMEVGILLPAAAIALIGIGAGTAAVLTRKGKRRAALLGVVPVLVAGLVVTGAPAPSFANAGSGCVASAPENGGGGGGTDSVVPPATLYTAGAVGIGDPYFPLDGNGGYDVADYDLDLAYDPLTGSITGTATITATATQNLSAFNLDLDGLAVSSVAVDGAPATWTSASTPISIVTGQPLEPGSGDGEATPPRTEVTVTPPSGIPSGLPFTTVVEYGGVPTTIDDAYGISGVFHQADGGALIVGQPRVAATWFPASDHPADKATLTVTMSAPSGLTVVGNGRLVSQTPVGANTEWTWRSDQPMAPYLATASIGDYELTSFSQDGIDYWNAIDEDLYDIPADDTDPTGPSAGEAAAAIFGSEPEVIAFLSNVFGPYPFTEAGGIAADQPDLQFALENQTRPIYGAWAFTSVDDPSVVVHELAHQWYGDSLAMHRWSDIWLNEGFATYAEWLWAEHDGGDTPAVQAQTIYDGIPAGNEFWTVEVADPGSANIFADATYYRGAMTLQALRNTVGDDAFFAIIQGWAAENAGGNVSTDQFVAYAQQVSGQDLTALFDTWIYSTGKPTEAP</sequence>
<evidence type="ECO:0000256" key="12">
    <source>
        <dbReference type="ARBA" id="ARBA00031533"/>
    </source>
</evidence>
<evidence type="ECO:0000313" key="17">
    <source>
        <dbReference type="Proteomes" id="UP000198891"/>
    </source>
</evidence>
<dbReference type="InterPro" id="IPR050344">
    <property type="entry name" value="Peptidase_M1_aminopeptidases"/>
</dbReference>
<dbReference type="Proteomes" id="UP000198891">
    <property type="component" value="Unassembled WGS sequence"/>
</dbReference>
<evidence type="ECO:0000256" key="9">
    <source>
        <dbReference type="ARBA" id="ARBA00022833"/>
    </source>
</evidence>
<dbReference type="CDD" id="cd09603">
    <property type="entry name" value="M1_APN_like"/>
    <property type="match status" value="1"/>
</dbReference>
<dbReference type="SUPFAM" id="SSF63737">
    <property type="entry name" value="Leukotriene A4 hydrolase N-terminal domain"/>
    <property type="match status" value="1"/>
</dbReference>
<comment type="similarity">
    <text evidence="3">Belongs to the peptidase M1 family.</text>
</comment>